<name>A0AAV4K2K0_9DEIO</name>
<feature type="region of interest" description="Disordered" evidence="1">
    <location>
        <begin position="48"/>
        <end position="86"/>
    </location>
</feature>
<dbReference type="EMBL" id="BMLZ01000001">
    <property type="protein sequence ID" value="GGP28470.1"/>
    <property type="molecule type" value="Genomic_DNA"/>
</dbReference>
<sequence length="202" mass="21175">MLRSRSGTVPGPPIKAPPFKECDRMKTRLPLIAWAALPLTLGLAFAAQSTQSTQPQPTQSGQTLNQPGIPQNQTQSQPGQAAPRSGTNYADVFLQKLAAQLGVSVDRLKAAATAAGSATIDQGVRAGDFSSDRAAEMKQRLNDNPFAFGGRGPGGRGGHGMHGRGGDMERGPRGKGDHRHDQGTLQDDTNAQGAAQDSSFTF</sequence>
<dbReference type="Proteomes" id="UP000630135">
    <property type="component" value="Unassembled WGS sequence"/>
</dbReference>
<feature type="compositionally biased region" description="Low complexity" evidence="1">
    <location>
        <begin position="48"/>
        <end position="63"/>
    </location>
</feature>
<reference evidence="2" key="2">
    <citation type="journal article" date="2014" name="Int. J. Syst. Evol. Microbiol.">
        <title>Complete genome sequence of Corynebacterium casei LMG S-19264T (=DSM 44701T), isolated from a smear-ripened cheese.</title>
        <authorList>
            <consortium name="US DOE Joint Genome Institute (JGI-PGF)"/>
            <person name="Walter F."/>
            <person name="Albersmeier A."/>
            <person name="Kalinowski J."/>
            <person name="Ruckert C."/>
        </authorList>
    </citation>
    <scope>NUCLEOTIDE SEQUENCE</scope>
    <source>
        <strain evidence="2">CGMCC 1.8885</strain>
    </source>
</reference>
<evidence type="ECO:0000256" key="1">
    <source>
        <dbReference type="SAM" id="MobiDB-lite"/>
    </source>
</evidence>
<keyword evidence="4" id="KW-1185">Reference proteome</keyword>
<evidence type="ECO:0000313" key="4">
    <source>
        <dbReference type="Proteomes" id="UP000630135"/>
    </source>
</evidence>
<gene>
    <name evidence="3" type="ORF">GCM10008021_01210</name>
    <name evidence="2" type="ORF">GCM10010914_01390</name>
</gene>
<evidence type="ECO:0000313" key="2">
    <source>
        <dbReference type="EMBL" id="GGI71046.1"/>
    </source>
</evidence>
<comment type="caution">
    <text evidence="2">The sequence shown here is derived from an EMBL/GenBank/DDBJ whole genome shotgun (WGS) entry which is preliminary data.</text>
</comment>
<feature type="compositionally biased region" description="Polar residues" evidence="1">
    <location>
        <begin position="64"/>
        <end position="79"/>
    </location>
</feature>
<dbReference type="AlphaFoldDB" id="A0AAV4K2K0"/>
<evidence type="ECO:0008006" key="6">
    <source>
        <dbReference type="Google" id="ProtNLM"/>
    </source>
</evidence>
<accession>A0AAV4K2K0</accession>
<dbReference type="EMBL" id="BMMA01000001">
    <property type="protein sequence ID" value="GGI71046.1"/>
    <property type="molecule type" value="Genomic_DNA"/>
</dbReference>
<organism evidence="2 5">
    <name type="scientific">Deinococcus wulumuqiensis</name>
    <dbReference type="NCBI Taxonomy" id="980427"/>
    <lineage>
        <taxon>Bacteria</taxon>
        <taxon>Thermotogati</taxon>
        <taxon>Deinococcota</taxon>
        <taxon>Deinococci</taxon>
        <taxon>Deinococcales</taxon>
        <taxon>Deinococcaceae</taxon>
        <taxon>Deinococcus</taxon>
    </lineage>
</organism>
<feature type="compositionally biased region" description="Gly residues" evidence="1">
    <location>
        <begin position="149"/>
        <end position="160"/>
    </location>
</feature>
<feature type="compositionally biased region" description="Polar residues" evidence="1">
    <location>
        <begin position="183"/>
        <end position="202"/>
    </location>
</feature>
<evidence type="ECO:0000313" key="5">
    <source>
        <dbReference type="Proteomes" id="UP000652720"/>
    </source>
</evidence>
<dbReference type="Proteomes" id="UP000652720">
    <property type="component" value="Unassembled WGS sequence"/>
</dbReference>
<feature type="compositionally biased region" description="Basic and acidic residues" evidence="1">
    <location>
        <begin position="164"/>
        <end position="182"/>
    </location>
</feature>
<reference evidence="3" key="1">
    <citation type="journal article" date="2014" name="Int. J. Syst. Evol. Microbiol.">
        <title>Complete genome of a new Firmicutes species belonging to the dominant human colonic microbiota ('Ruminococcus bicirculans') reveals two chromosomes and a selective capacity to utilize plant glucans.</title>
        <authorList>
            <consortium name="NISC Comparative Sequencing Program"/>
            <person name="Wegmann U."/>
            <person name="Louis P."/>
            <person name="Goesmann A."/>
            <person name="Henrissat B."/>
            <person name="Duncan S.H."/>
            <person name="Flint H.J."/>
        </authorList>
    </citation>
    <scope>NUCLEOTIDE SEQUENCE</scope>
    <source>
        <strain evidence="3">CGMCC 1.8884</strain>
    </source>
</reference>
<proteinExistence type="predicted"/>
<reference evidence="4" key="3">
    <citation type="journal article" date="2019" name="Int. J. Syst. Evol. Microbiol.">
        <title>The Global Catalogue of Microorganisms (GCM) 10K type strain sequencing project: providing services to taxonomists for standard genome sequencing and annotation.</title>
        <authorList>
            <consortium name="The Broad Institute Genomics Platform"/>
            <consortium name="The Broad Institute Genome Sequencing Center for Infectious Disease"/>
            <person name="Wu L."/>
            <person name="Ma J."/>
        </authorList>
    </citation>
    <scope>NUCLEOTIDE SEQUENCE [LARGE SCALE GENOMIC DNA]</scope>
    <source>
        <strain evidence="4">CGMCC 1.8884</strain>
    </source>
</reference>
<reference evidence="2" key="4">
    <citation type="submission" date="2023-08" db="EMBL/GenBank/DDBJ databases">
        <authorList>
            <person name="Sun Q."/>
            <person name="Zhou Y."/>
        </authorList>
    </citation>
    <scope>NUCLEOTIDE SEQUENCE</scope>
    <source>
        <strain evidence="3">CGMCC 1.8884</strain>
        <strain evidence="2">CGMCC 1.8885</strain>
    </source>
</reference>
<protein>
    <recommendedName>
        <fullName evidence="6">DUF4148 domain-containing protein</fullName>
    </recommendedName>
</protein>
<evidence type="ECO:0000313" key="3">
    <source>
        <dbReference type="EMBL" id="GGP28470.1"/>
    </source>
</evidence>
<feature type="region of interest" description="Disordered" evidence="1">
    <location>
        <begin position="143"/>
        <end position="202"/>
    </location>
</feature>
<feature type="region of interest" description="Disordered" evidence="1">
    <location>
        <begin position="1"/>
        <end position="21"/>
    </location>
</feature>